<dbReference type="Proteomes" id="UP000316747">
    <property type="component" value="Unassembled WGS sequence"/>
</dbReference>
<evidence type="ECO:0000256" key="2">
    <source>
        <dbReference type="ARBA" id="ARBA00023326"/>
    </source>
</evidence>
<dbReference type="SUPFAM" id="SSF51445">
    <property type="entry name" value="(Trans)glycosidases"/>
    <property type="match status" value="1"/>
</dbReference>
<evidence type="ECO:0000313" key="5">
    <source>
        <dbReference type="EMBL" id="TQM61675.1"/>
    </source>
</evidence>
<dbReference type="Gene3D" id="3.20.20.80">
    <property type="entry name" value="Glycosidases"/>
    <property type="match status" value="1"/>
</dbReference>
<feature type="region of interest" description="Disordered" evidence="3">
    <location>
        <begin position="211"/>
        <end position="258"/>
    </location>
</feature>
<keyword evidence="2" id="KW-0624">Polysaccharide degradation</keyword>
<evidence type="ECO:0000256" key="1">
    <source>
        <dbReference type="ARBA" id="ARBA00023295"/>
    </source>
</evidence>
<dbReference type="InterPro" id="IPR036116">
    <property type="entry name" value="FN3_sf"/>
</dbReference>
<keyword evidence="6" id="KW-1185">Reference proteome</keyword>
<evidence type="ECO:0000256" key="3">
    <source>
        <dbReference type="SAM" id="MobiDB-lite"/>
    </source>
</evidence>
<dbReference type="InterPro" id="IPR017853">
    <property type="entry name" value="GH"/>
</dbReference>
<evidence type="ECO:0000313" key="6">
    <source>
        <dbReference type="Proteomes" id="UP000316747"/>
    </source>
</evidence>
<dbReference type="AlphaFoldDB" id="A0A543HTK6"/>
<protein>
    <submittedName>
        <fullName evidence="5">Fibronectin type III domain protein</fullName>
    </submittedName>
</protein>
<dbReference type="InterPro" id="IPR003961">
    <property type="entry name" value="FN3_dom"/>
</dbReference>
<dbReference type="SMART" id="SM00060">
    <property type="entry name" value="FN3"/>
    <property type="match status" value="1"/>
</dbReference>
<keyword evidence="1" id="KW-0378">Hydrolase</keyword>
<feature type="domain" description="Fibronectin type-III" evidence="4">
    <location>
        <begin position="662"/>
        <end position="754"/>
    </location>
</feature>
<evidence type="ECO:0000259" key="4">
    <source>
        <dbReference type="PROSITE" id="PS50853"/>
    </source>
</evidence>
<dbReference type="EMBL" id="VFPM01000002">
    <property type="protein sequence ID" value="TQM61675.1"/>
    <property type="molecule type" value="Genomic_DNA"/>
</dbReference>
<dbReference type="GO" id="GO:0000272">
    <property type="term" value="P:polysaccharide catabolic process"/>
    <property type="evidence" value="ECO:0007669"/>
    <property type="project" value="UniProtKB-KW"/>
</dbReference>
<name>A0A543HTK6_9MICO</name>
<proteinExistence type="predicted"/>
<organism evidence="5 6">
    <name type="scientific">Humibacillus xanthopallidus</name>
    <dbReference type="NCBI Taxonomy" id="412689"/>
    <lineage>
        <taxon>Bacteria</taxon>
        <taxon>Bacillati</taxon>
        <taxon>Actinomycetota</taxon>
        <taxon>Actinomycetes</taxon>
        <taxon>Micrococcales</taxon>
        <taxon>Intrasporangiaceae</taxon>
        <taxon>Humibacillus</taxon>
    </lineage>
</organism>
<keyword evidence="2" id="KW-0119">Carbohydrate metabolism</keyword>
<dbReference type="Pfam" id="PF08924">
    <property type="entry name" value="Rv2525c_GlyHyd-like"/>
    <property type="match status" value="1"/>
</dbReference>
<dbReference type="InterPro" id="IPR015020">
    <property type="entry name" value="Rv2525c-like_Glyco_Hydro-like"/>
</dbReference>
<keyword evidence="1" id="KW-0326">Glycosidase</keyword>
<dbReference type="Pfam" id="PF25275">
    <property type="entry name" value="Golvesin_C"/>
    <property type="match status" value="1"/>
</dbReference>
<dbReference type="GO" id="GO:0016798">
    <property type="term" value="F:hydrolase activity, acting on glycosyl bonds"/>
    <property type="evidence" value="ECO:0007669"/>
    <property type="project" value="UniProtKB-KW"/>
</dbReference>
<dbReference type="CDD" id="cd00063">
    <property type="entry name" value="FN3"/>
    <property type="match status" value="1"/>
</dbReference>
<gene>
    <name evidence="5" type="ORF">FBY41_1686</name>
</gene>
<dbReference type="Gene3D" id="2.60.40.10">
    <property type="entry name" value="Immunoglobulins"/>
    <property type="match status" value="1"/>
</dbReference>
<dbReference type="InterPro" id="IPR013783">
    <property type="entry name" value="Ig-like_fold"/>
</dbReference>
<dbReference type="PROSITE" id="PS50853">
    <property type="entry name" value="FN3"/>
    <property type="match status" value="1"/>
</dbReference>
<feature type="compositionally biased region" description="Low complexity" evidence="3">
    <location>
        <begin position="229"/>
        <end position="247"/>
    </location>
</feature>
<dbReference type="Pfam" id="PF00041">
    <property type="entry name" value="fn3"/>
    <property type="match status" value="1"/>
</dbReference>
<accession>A0A543HTK6</accession>
<feature type="compositionally biased region" description="Low complexity" evidence="3">
    <location>
        <begin position="211"/>
        <end position="220"/>
    </location>
</feature>
<dbReference type="SUPFAM" id="SSF49265">
    <property type="entry name" value="Fibronectin type III"/>
    <property type="match status" value="1"/>
</dbReference>
<sequence length="1132" mass="113189">MVGRGRFGTVADGKGGDMPTPWRRFLLLVGATGLVLGGGGPAPVLAAGGETPASPAAAGPVAVDPLAATSAAVGATSSPAAAGKGHRVSYRGVSLDVPSDWQVVDLAADPSRCVRLDVNAVYLGDPGPQQDCPAHLVGRAETIHLRPASAQRLAATTARPTTVGRMAARTGANPVGRSKQVWFTSPNVEAEVFWGADEAAVEAVLATAAPTNAPTTGPATSSQATSGQATPATPARATPARTATDAPLGVSRSLAGEPRAQVATTLPSATASTASTGATTFTGMGFDTCAAPSVATMQSWFSSSPYRAAGIYIGGSMRACPDGNLSSSWVSQTTSMGWGLIPIYVGVQAPCVNQTGLATIDPSRAAAQGKASADDAVSRAQSFGLGAGTPIYYDMEGYRSSDQACVQTVLTFMSAWTAELHALGYLSGAYGSTSSLMVDMSNAVAAGTSGFVPPDDVWFAHWNGLQTLSDSASYPAFKDIFWSRGQRLHQYDNLTETWGGVSINIDANWLGGQVAGSPVPVDYGPNVFGPGGTSFVFTGSMSYWKPNPGQGLRGRAYSTYSNGATESNGATWSPQLPPGTYAVSAYIPATRASATVPYTIKDANGTVVRTVNQSTVTGYAALGSFVARSGSPITVHLGDNGPSPTTAQVGADAMSFQLVANVPSAPTSVSAVPGDKRATVRWRAPSDNGSPITAYTVTASPGGASVTVAGTATSAVVTGLTNGTAYTFTVTARNGVGTGPASAPSAPVTPLPHGHLVPVAPVRLLDTRVGTATNPVKVALAPWGSLTVTVAGVTGSPVPAGAQAAAINLTVTAPQTAGFLTADSTASGGTSTANFTAGRTVANLVITRLAANGTMTVVNHSGGSVQVVADVEGYVTATGTTSTWVSPAPVRLLDTRTGTATNPVKTALAPGASLTVKVAGVSGSPVPSGATAAAVNLTATSPTAAGYLTADSTASGGTSTANFTAGQTVANLVITRLATNGTMTIVNHSRGTVHVVADVGGYLGPTGSTNQWVSPTPVRLLDTRTGTATNPVKTALAPRASLTVKVAGVAGSPVPAGATSASINLTATSPTAAGFLTADSAASGGTSTANFSAGQTVANLVISRLASNGTMTIVNRSSGTVQVIADVEGYLH</sequence>
<dbReference type="InterPro" id="IPR033803">
    <property type="entry name" value="CBD-like_Golvesin-Xly"/>
</dbReference>
<reference evidence="5 6" key="1">
    <citation type="submission" date="2019-06" db="EMBL/GenBank/DDBJ databases">
        <title>Genome sequencing of plant associated microbes to promote plant fitness in Sorghum bicolor and Oryza sativa.</title>
        <authorList>
            <person name="Coleman-Derr D."/>
        </authorList>
    </citation>
    <scope>NUCLEOTIDE SEQUENCE [LARGE SCALE GENOMIC DNA]</scope>
    <source>
        <strain evidence="5 6">KV-663</strain>
    </source>
</reference>
<comment type="caution">
    <text evidence="5">The sequence shown here is derived from an EMBL/GenBank/DDBJ whole genome shotgun (WGS) entry which is preliminary data.</text>
</comment>